<evidence type="ECO:0000313" key="2">
    <source>
        <dbReference type="EMBL" id="KIV82109.1"/>
    </source>
</evidence>
<dbReference type="Proteomes" id="UP000053599">
    <property type="component" value="Unassembled WGS sequence"/>
</dbReference>
<reference evidence="2 3" key="1">
    <citation type="submission" date="2015-01" db="EMBL/GenBank/DDBJ databases">
        <title>The Genome Sequence of Exophiala sideris CBS121828.</title>
        <authorList>
            <consortium name="The Broad Institute Genomics Platform"/>
            <person name="Cuomo C."/>
            <person name="de Hoog S."/>
            <person name="Gorbushina A."/>
            <person name="Stielow B."/>
            <person name="Teixiera M."/>
            <person name="Abouelleil A."/>
            <person name="Chapman S.B."/>
            <person name="Priest M."/>
            <person name="Young S.K."/>
            <person name="Wortman J."/>
            <person name="Nusbaum C."/>
            <person name="Birren B."/>
        </authorList>
    </citation>
    <scope>NUCLEOTIDE SEQUENCE [LARGE SCALE GENOMIC DNA]</scope>
    <source>
        <strain evidence="2 3">CBS 121828</strain>
    </source>
</reference>
<accession>A0A0D1YM15</accession>
<protein>
    <submittedName>
        <fullName evidence="2">Uncharacterized protein</fullName>
    </submittedName>
</protein>
<proteinExistence type="predicted"/>
<evidence type="ECO:0000256" key="1">
    <source>
        <dbReference type="SAM" id="MobiDB-lite"/>
    </source>
</evidence>
<organism evidence="2 3">
    <name type="scientific">Exophiala sideris</name>
    <dbReference type="NCBI Taxonomy" id="1016849"/>
    <lineage>
        <taxon>Eukaryota</taxon>
        <taxon>Fungi</taxon>
        <taxon>Dikarya</taxon>
        <taxon>Ascomycota</taxon>
        <taxon>Pezizomycotina</taxon>
        <taxon>Eurotiomycetes</taxon>
        <taxon>Chaetothyriomycetidae</taxon>
        <taxon>Chaetothyriales</taxon>
        <taxon>Herpotrichiellaceae</taxon>
        <taxon>Exophiala</taxon>
    </lineage>
</organism>
<feature type="compositionally biased region" description="Acidic residues" evidence="1">
    <location>
        <begin position="123"/>
        <end position="133"/>
    </location>
</feature>
<gene>
    <name evidence="2" type="ORF">PV11_04240</name>
</gene>
<evidence type="ECO:0000313" key="3">
    <source>
        <dbReference type="Proteomes" id="UP000053599"/>
    </source>
</evidence>
<feature type="compositionally biased region" description="Polar residues" evidence="1">
    <location>
        <begin position="65"/>
        <end position="78"/>
    </location>
</feature>
<dbReference type="STRING" id="1016849.A0A0D1YM15"/>
<feature type="region of interest" description="Disordered" evidence="1">
    <location>
        <begin position="50"/>
        <end position="133"/>
    </location>
</feature>
<name>A0A0D1YM15_9EURO</name>
<sequence>MVIVRRIPFTPPVAALQHSHLRQCVRGRGIVLGCCLMLSQVLTTRCPNNQAVTRSSRVRHSSSSTKTPNLFTPSNPSATDVPRVRRPSKVEDEGHRIPTSSISLSDDDFAGWPQLNEQGNFPDNDDGSAEEETEAYAATELNLDSNGDSRRDGDQQSFLGAQLDSLLSIFMPSHARRKKVDLSYVNPLEWEEHVRKLEHPATLLFRKSTPLRGMVLDYLLYVEPALRHPTISPNSPDVEPHLARGLRSVFNGGNLELLAELGYDATDVAAWAWVFSSGNVEVAVRRYIALANKSSRSENGRIPKFVLLQILRAANISQKAFRDLIRSISNELQCCKDAQQYPGWLWTSRVCLVVRLLRHARQVAPDCFHDISLIIGHLFSDFYLGRDRPLEPPELRRLTHIFNRFLSLFALSTFRTPFGTYLMQQNAQLALIRLMANFKPQLPLTREGYRALATVQLLHPKTGHERTWADAKSPAWPPWRRIKSGIEQDLEYPGKDSRVMKLLRRMNQAGYTHGLWDQSAAVLAGWDTDKSPTIQTRALLMRQLKPWTNPRHSTNSLDGQSHDAAELWAARIRATRTKREAWASFCAYEKSTEVSNRRYQPYFAMFDKLLAQTATPASGLASKYLPGDVKEVFEDPTNPRDLIYIEKELPSVDQFYQDMLQAGIFPGGSLLSNLLDHAPNIEAGLSYINDSRWDAVTKDVLRHAEKYPPTIIRDAVDRTPGLCLAAFVWLLCRHGFDTHSTFSVEVHPSSEDRETRRSNKQTVSPLRYAWQLLALGRNTDIRAWNAFLKGAGACLRDVNNKSKGQSLSHSDTRVMKQEIWRLLWDSFQGDARLNIDADLESFRHLAGIMILLVRDANQRRLHIPSQRLGLLTKSMFLRAIYGHPTETFLPSSEFPVLKYPDGSDLRLMLRVLVSTSDVEGIIALVAWINQHADTYKPKDGQWASGDSGRDQPLLRSVLCIIRLFLEGSPAKASNKDGHIFQTPLSVKPELVRQARDLCEPLGWPSDEEIDAFLSREADWMARVARIVDREAYTAERKDRISGFHNITNNVGAEEDAERQNEVVEHDKLKIRKIGAY</sequence>
<dbReference type="AlphaFoldDB" id="A0A0D1YM15"/>
<dbReference type="OrthoDB" id="410701at2759"/>
<dbReference type="EMBL" id="KN846952">
    <property type="protein sequence ID" value="KIV82109.1"/>
    <property type="molecule type" value="Genomic_DNA"/>
</dbReference>